<name>A0A1S9RPC9_PENBI</name>
<evidence type="ECO:0000313" key="2">
    <source>
        <dbReference type="EMBL" id="OOQ87363.1"/>
    </source>
</evidence>
<comment type="caution">
    <text evidence="2">The sequence shown here is derived from an EMBL/GenBank/DDBJ whole genome shotgun (WGS) entry which is preliminary data.</text>
</comment>
<sequence>MPPHNLSYGHPDIVPATTGGAVIDQPPGQIAATVKRLQFSVARQGNELKSELLQRLDSLPARREPVFRASAPNTPDQFYGKMTRMIANVEATLMQVVGTPPDRECLHCRRSNGIFHQCIRVRGVTTHCANCHWNGKSTRCDLPRGTPPPSAFAHTDDASLLAPTNENPPPHLDDDDSVTVDPPTSQAPNTDPSTSQTPAPSTQEQLTALQRQYADLGTQMADMKACMERQERVIRRLERHLNPDRRHRGRRG</sequence>
<feature type="region of interest" description="Disordered" evidence="1">
    <location>
        <begin position="138"/>
        <end position="205"/>
    </location>
</feature>
<feature type="compositionally biased region" description="Polar residues" evidence="1">
    <location>
        <begin position="186"/>
        <end position="205"/>
    </location>
</feature>
<proteinExistence type="predicted"/>
<dbReference type="Proteomes" id="UP000190744">
    <property type="component" value="Unassembled WGS sequence"/>
</dbReference>
<dbReference type="Pfam" id="PF12511">
    <property type="entry name" value="DUF3716"/>
    <property type="match status" value="1"/>
</dbReference>
<dbReference type="AlphaFoldDB" id="A0A1S9RPC9"/>
<reference evidence="3" key="1">
    <citation type="submission" date="2015-09" db="EMBL/GenBank/DDBJ databases">
        <authorList>
            <person name="Fill T.P."/>
            <person name="Baretta J.F."/>
            <person name="de Almeida L.G."/>
            <person name="Rocha M."/>
            <person name="de Souza D.H."/>
            <person name="Malavazi I."/>
            <person name="Cerdeira L.T."/>
            <person name="Hong H."/>
            <person name="Samborskyy M."/>
            <person name="de Vasconcelos A.T."/>
            <person name="Leadlay P."/>
            <person name="Rodrigues-Filho E."/>
        </authorList>
    </citation>
    <scope>NUCLEOTIDE SEQUENCE [LARGE SCALE GENOMIC DNA]</scope>
    <source>
        <strain evidence="3">LaBioMMi 136</strain>
    </source>
</reference>
<evidence type="ECO:0000313" key="3">
    <source>
        <dbReference type="Proteomes" id="UP000190744"/>
    </source>
</evidence>
<dbReference type="InterPro" id="IPR022190">
    <property type="entry name" value="DUF3716"/>
</dbReference>
<organism evidence="2 3">
    <name type="scientific">Penicillium brasilianum</name>
    <dbReference type="NCBI Taxonomy" id="104259"/>
    <lineage>
        <taxon>Eukaryota</taxon>
        <taxon>Fungi</taxon>
        <taxon>Dikarya</taxon>
        <taxon>Ascomycota</taxon>
        <taxon>Pezizomycotina</taxon>
        <taxon>Eurotiomycetes</taxon>
        <taxon>Eurotiomycetidae</taxon>
        <taxon>Eurotiales</taxon>
        <taxon>Aspergillaceae</taxon>
        <taxon>Penicillium</taxon>
    </lineage>
</organism>
<protein>
    <submittedName>
        <fullName evidence="2">Uncharacterized protein</fullName>
    </submittedName>
</protein>
<accession>A0A1S9RPC9</accession>
<gene>
    <name evidence="2" type="ORF">PEBR_17177</name>
</gene>
<evidence type="ECO:0000256" key="1">
    <source>
        <dbReference type="SAM" id="MobiDB-lite"/>
    </source>
</evidence>
<dbReference type="EMBL" id="LJBN01000125">
    <property type="protein sequence ID" value="OOQ87363.1"/>
    <property type="molecule type" value="Genomic_DNA"/>
</dbReference>